<dbReference type="PANTHER" id="PTHR31126">
    <property type="entry name" value="TYROSINE-PROTEIN PHOSPHATASE"/>
    <property type="match status" value="1"/>
</dbReference>
<dbReference type="InterPro" id="IPR026893">
    <property type="entry name" value="Tyr/Ser_Pase_IphP-type"/>
</dbReference>
<dbReference type="PANTHER" id="PTHR31126:SF1">
    <property type="entry name" value="TYROSINE SPECIFIC PROTEIN PHOSPHATASES DOMAIN-CONTAINING PROTEIN"/>
    <property type="match status" value="1"/>
</dbReference>
<evidence type="ECO:0000256" key="1">
    <source>
        <dbReference type="ARBA" id="ARBA00009580"/>
    </source>
</evidence>
<keyword evidence="4" id="KW-1185">Reference proteome</keyword>
<dbReference type="InterPro" id="IPR016130">
    <property type="entry name" value="Tyr_Pase_AS"/>
</dbReference>
<dbReference type="Proteomes" id="UP000015531">
    <property type="component" value="Unassembled WGS sequence"/>
</dbReference>
<protein>
    <recommendedName>
        <fullName evidence="2">Tyrosine specific protein phosphatases domain-containing protein</fullName>
    </recommendedName>
</protein>
<proteinExistence type="inferred from homology"/>
<dbReference type="PROSITE" id="PS00383">
    <property type="entry name" value="TYR_PHOSPHATASE_1"/>
    <property type="match status" value="1"/>
</dbReference>
<evidence type="ECO:0000313" key="4">
    <source>
        <dbReference type="Proteomes" id="UP000015531"/>
    </source>
</evidence>
<dbReference type="GO" id="GO:0004721">
    <property type="term" value="F:phosphoprotein phosphatase activity"/>
    <property type="evidence" value="ECO:0007669"/>
    <property type="project" value="InterPro"/>
</dbReference>
<feature type="domain" description="Tyrosine specific protein phosphatases" evidence="2">
    <location>
        <begin position="72"/>
        <end position="107"/>
    </location>
</feature>
<evidence type="ECO:0000313" key="3">
    <source>
        <dbReference type="EMBL" id="EQB10748.1"/>
    </source>
</evidence>
<dbReference type="Gene3D" id="3.90.190.10">
    <property type="entry name" value="Protein tyrosine phosphatase superfamily"/>
    <property type="match status" value="1"/>
</dbReference>
<dbReference type="PROSITE" id="PS50056">
    <property type="entry name" value="TYR_PHOSPHATASE_2"/>
    <property type="match status" value="1"/>
</dbReference>
<dbReference type="InterPro" id="IPR000387">
    <property type="entry name" value="Tyr_Pase_dom"/>
</dbReference>
<organism evidence="3 4">
    <name type="scientific">Sphingobium lactosutens DS20</name>
    <dbReference type="NCBI Taxonomy" id="1331060"/>
    <lineage>
        <taxon>Bacteria</taxon>
        <taxon>Pseudomonadati</taxon>
        <taxon>Pseudomonadota</taxon>
        <taxon>Alphaproteobacteria</taxon>
        <taxon>Sphingomonadales</taxon>
        <taxon>Sphingomonadaceae</taxon>
        <taxon>Sphingobium</taxon>
    </lineage>
</organism>
<dbReference type="SUPFAM" id="SSF52799">
    <property type="entry name" value="(Phosphotyrosine protein) phosphatases II"/>
    <property type="match status" value="1"/>
</dbReference>
<comment type="caution">
    <text evidence="3">The sequence shown here is derived from an EMBL/GenBank/DDBJ whole genome shotgun (WGS) entry which is preliminary data.</text>
</comment>
<dbReference type="AlphaFoldDB" id="T0HF78"/>
<dbReference type="eggNOG" id="COG2365">
    <property type="taxonomic scope" value="Bacteria"/>
</dbReference>
<comment type="similarity">
    <text evidence="1">Belongs to the protein-tyrosine phosphatase family.</text>
</comment>
<gene>
    <name evidence="3" type="ORF">RLDS_25270</name>
</gene>
<sequence length="201" mass="22380">MGLRSIIDLRSERERMAQPTPVTLRTAGDYLSPKSDTDFIFNRIFAKAEKTAAAWTLGFSTFYSLMLDEYAPEFIAMFRAVSDGDLPVLIHCSAGKDRTGAAAALLLDFLGVRRETILDDYIRSSSALNGDMHFKNMLSDAKLHLYADLPLECREVILGTKPVYLECLFATLDDRFGSVSGYLAHHGFSAAERDRIAEVLI</sequence>
<accession>T0HF78</accession>
<name>T0HF78_9SPHN</name>
<dbReference type="InterPro" id="IPR029021">
    <property type="entry name" value="Prot-tyrosine_phosphatase-like"/>
</dbReference>
<reference evidence="3 4" key="1">
    <citation type="journal article" date="2013" name="Genome Announc.">
        <title>Draft Genome Sequence of Sphingobium lactosutens Strain DS20T, Isolated from a Hexachlorocyclohexane Dumpsite.</title>
        <authorList>
            <person name="Kumar R."/>
            <person name="Dwivedi V."/>
            <person name="Negi V."/>
            <person name="Khurana J.P."/>
            <person name="Lal R."/>
        </authorList>
    </citation>
    <scope>NUCLEOTIDE SEQUENCE [LARGE SCALE GENOMIC DNA]</scope>
    <source>
        <strain evidence="3 4">DS20</strain>
    </source>
</reference>
<dbReference type="Pfam" id="PF13350">
    <property type="entry name" value="Y_phosphatase3"/>
    <property type="match status" value="1"/>
</dbReference>
<dbReference type="EMBL" id="ATDP01000109">
    <property type="protein sequence ID" value="EQB10748.1"/>
    <property type="molecule type" value="Genomic_DNA"/>
</dbReference>
<dbReference type="PATRIC" id="fig|1331060.3.peg.4911"/>
<evidence type="ECO:0000259" key="2">
    <source>
        <dbReference type="PROSITE" id="PS50056"/>
    </source>
</evidence>